<dbReference type="SUPFAM" id="SSF56112">
    <property type="entry name" value="Protein kinase-like (PK-like)"/>
    <property type="match status" value="1"/>
</dbReference>
<evidence type="ECO:0000256" key="7">
    <source>
        <dbReference type="ARBA" id="ARBA00047899"/>
    </source>
</evidence>
<keyword evidence="6 9" id="KW-0067">ATP-binding</keyword>
<evidence type="ECO:0000256" key="2">
    <source>
        <dbReference type="ARBA" id="ARBA00022527"/>
    </source>
</evidence>
<organism evidence="12 13">
    <name type="scientific">Astatotilapia calliptera</name>
    <name type="common">Eastern happy</name>
    <name type="synonym">Chromis callipterus</name>
    <dbReference type="NCBI Taxonomy" id="8154"/>
    <lineage>
        <taxon>Eukaryota</taxon>
        <taxon>Metazoa</taxon>
        <taxon>Chordata</taxon>
        <taxon>Craniata</taxon>
        <taxon>Vertebrata</taxon>
        <taxon>Euteleostomi</taxon>
        <taxon>Actinopterygii</taxon>
        <taxon>Neopterygii</taxon>
        <taxon>Teleostei</taxon>
        <taxon>Neoteleostei</taxon>
        <taxon>Acanthomorphata</taxon>
        <taxon>Ovalentaria</taxon>
        <taxon>Cichlomorphae</taxon>
        <taxon>Cichliformes</taxon>
        <taxon>Cichlidae</taxon>
        <taxon>African cichlids</taxon>
        <taxon>Pseudocrenilabrinae</taxon>
        <taxon>Haplochromini</taxon>
        <taxon>Astatotilapia</taxon>
    </lineage>
</organism>
<proteinExistence type="inferred from homology"/>
<comment type="similarity">
    <text evidence="10">Belongs to the protein kinase superfamily.</text>
</comment>
<dbReference type="InterPro" id="IPR017441">
    <property type="entry name" value="Protein_kinase_ATP_BS"/>
</dbReference>
<dbReference type="EC" id="2.7.11.1" evidence="1"/>
<dbReference type="GeneTree" id="ENSGT00940000157877"/>
<feature type="binding site" evidence="9">
    <location>
        <position position="97"/>
    </location>
    <ligand>
        <name>ATP</name>
        <dbReference type="ChEBI" id="CHEBI:30616"/>
    </ligand>
</feature>
<dbReference type="InterPro" id="IPR008271">
    <property type="entry name" value="Ser/Thr_kinase_AS"/>
</dbReference>
<sequence>NLLHSVANNTNQLPDSKPVNSCFTHAGNDLGPPSFLNGFYDEQQENPADYCIGGYYPVEIGDIFVDRYQVVKKLGWGHFSTVWLCWDMVKGQFVALKVVKSAQTFTETALDEIKLLKCVRDSDPKDPKRDSIVQLIDDFRVTGVNGEHVCMVLEVLGHQLLRWIIKSNYTGLPLPCVKSILRQVLQGLDYLHTKCKIIHTDIKPENILLRVDEVYVQKLAADTKLWQMPRSPLYGVSGSTLTTFVPFSPPDVFPFASEHSFQRKTGVQYEIYSSDIIILLIHFYSALIPHNADKILIKIADLGNACWVHKHFTEDIQTCQYRSVEVLIGADYGTPADIWSTACMAFELATGDYLFDPQSGATFSREEDHIAHIIELLGPLPSQFALSGRNSKRYFNSKGHLRHISKLKPWGLFEILLDKYEWSREEALQFSSFLLTMLELLPEKRATAAQCLTHPWIAF</sequence>
<evidence type="ECO:0000256" key="6">
    <source>
        <dbReference type="ARBA" id="ARBA00022840"/>
    </source>
</evidence>
<dbReference type="GO" id="GO:0004674">
    <property type="term" value="F:protein serine/threonine kinase activity"/>
    <property type="evidence" value="ECO:0007669"/>
    <property type="project" value="UniProtKB-KW"/>
</dbReference>
<dbReference type="FunFam" id="1.10.510.10:FF:000275">
    <property type="entry name" value="SRSF protein kinase 2 isoform X3"/>
    <property type="match status" value="1"/>
</dbReference>
<dbReference type="PROSITE" id="PS50011">
    <property type="entry name" value="PROTEIN_KINASE_DOM"/>
    <property type="match status" value="1"/>
</dbReference>
<dbReference type="InterPro" id="IPR011009">
    <property type="entry name" value="Kinase-like_dom_sf"/>
</dbReference>
<reference evidence="12" key="4">
    <citation type="submission" date="2025-09" db="UniProtKB">
        <authorList>
            <consortium name="Ensembl"/>
        </authorList>
    </citation>
    <scope>IDENTIFICATION</scope>
</reference>
<evidence type="ECO:0000313" key="12">
    <source>
        <dbReference type="Ensembl" id="ENSACLP00000055286.1"/>
    </source>
</evidence>
<dbReference type="PANTHER" id="PTHR47634">
    <property type="entry name" value="PROTEIN KINASE DOMAIN-CONTAINING PROTEIN-RELATED"/>
    <property type="match status" value="1"/>
</dbReference>
<dbReference type="Proteomes" id="UP000265100">
    <property type="component" value="Chromosome 5"/>
</dbReference>
<evidence type="ECO:0000256" key="3">
    <source>
        <dbReference type="ARBA" id="ARBA00022679"/>
    </source>
</evidence>
<dbReference type="GO" id="GO:0000245">
    <property type="term" value="P:spliceosomal complex assembly"/>
    <property type="evidence" value="ECO:0007669"/>
    <property type="project" value="TreeGrafter"/>
</dbReference>
<dbReference type="InterPro" id="IPR000719">
    <property type="entry name" value="Prot_kinase_dom"/>
</dbReference>
<dbReference type="FunFam" id="1.10.510.10:FF:001037">
    <property type="entry name" value="SRSF protein kinase 2"/>
    <property type="match status" value="1"/>
</dbReference>
<dbReference type="InterPro" id="IPR051334">
    <property type="entry name" value="SRPK"/>
</dbReference>
<dbReference type="SMART" id="SM00220">
    <property type="entry name" value="S_TKc"/>
    <property type="match status" value="1"/>
</dbReference>
<keyword evidence="5" id="KW-0418">Kinase</keyword>
<protein>
    <recommendedName>
        <fullName evidence="1">non-specific serine/threonine protein kinase</fullName>
        <ecNumber evidence="1">2.7.11.1</ecNumber>
    </recommendedName>
</protein>
<evidence type="ECO:0000259" key="11">
    <source>
        <dbReference type="PROSITE" id="PS50011"/>
    </source>
</evidence>
<dbReference type="GO" id="GO:0005524">
    <property type="term" value="F:ATP binding"/>
    <property type="evidence" value="ECO:0007669"/>
    <property type="project" value="UniProtKB-UniRule"/>
</dbReference>
<dbReference type="GO" id="GO:0035556">
    <property type="term" value="P:intracellular signal transduction"/>
    <property type="evidence" value="ECO:0007669"/>
    <property type="project" value="TreeGrafter"/>
</dbReference>
<comment type="catalytic activity">
    <reaction evidence="7">
        <text>L-threonyl-[protein] + ATP = O-phospho-L-threonyl-[protein] + ADP + H(+)</text>
        <dbReference type="Rhea" id="RHEA:46608"/>
        <dbReference type="Rhea" id="RHEA-COMP:11060"/>
        <dbReference type="Rhea" id="RHEA-COMP:11605"/>
        <dbReference type="ChEBI" id="CHEBI:15378"/>
        <dbReference type="ChEBI" id="CHEBI:30013"/>
        <dbReference type="ChEBI" id="CHEBI:30616"/>
        <dbReference type="ChEBI" id="CHEBI:61977"/>
        <dbReference type="ChEBI" id="CHEBI:456216"/>
        <dbReference type="EC" id="2.7.11.1"/>
    </reaction>
</comment>
<dbReference type="Pfam" id="PF00069">
    <property type="entry name" value="Pkinase"/>
    <property type="match status" value="2"/>
</dbReference>
<reference evidence="13" key="2">
    <citation type="submission" date="2023-03" db="EMBL/GenBank/DDBJ databases">
        <authorList>
            <consortium name="Wellcome Sanger Institute Data Sharing"/>
        </authorList>
    </citation>
    <scope>NUCLEOTIDE SEQUENCE [LARGE SCALE GENOMIC DNA]</scope>
</reference>
<evidence type="ECO:0000256" key="10">
    <source>
        <dbReference type="RuleBase" id="RU000304"/>
    </source>
</evidence>
<keyword evidence="13" id="KW-1185">Reference proteome</keyword>
<dbReference type="PROSITE" id="PS00108">
    <property type="entry name" value="PROTEIN_KINASE_ST"/>
    <property type="match status" value="1"/>
</dbReference>
<evidence type="ECO:0000256" key="8">
    <source>
        <dbReference type="ARBA" id="ARBA00048679"/>
    </source>
</evidence>
<name>A0AAX7TNK2_ASTCA</name>
<keyword evidence="3" id="KW-0808">Transferase</keyword>
<evidence type="ECO:0000256" key="1">
    <source>
        <dbReference type="ARBA" id="ARBA00012513"/>
    </source>
</evidence>
<keyword evidence="4 9" id="KW-0547">Nucleotide-binding</keyword>
<dbReference type="Gene3D" id="1.10.510.10">
    <property type="entry name" value="Transferase(Phosphotransferase) domain 1"/>
    <property type="match status" value="1"/>
</dbReference>
<reference evidence="12" key="3">
    <citation type="submission" date="2025-08" db="UniProtKB">
        <authorList>
            <consortium name="Ensembl"/>
        </authorList>
    </citation>
    <scope>IDENTIFICATION</scope>
</reference>
<feature type="domain" description="Protein kinase" evidence="11">
    <location>
        <begin position="68"/>
        <end position="457"/>
    </location>
</feature>
<dbReference type="Gene3D" id="3.30.200.20">
    <property type="entry name" value="Phosphorylase Kinase, domain 1"/>
    <property type="match status" value="1"/>
</dbReference>
<dbReference type="FunFam" id="3.30.200.20:FF:000163">
    <property type="entry name" value="SRSF protein kinase 2 isoform X1"/>
    <property type="match status" value="1"/>
</dbReference>
<keyword evidence="2 10" id="KW-0723">Serine/threonine-protein kinase</keyword>
<dbReference type="PROSITE" id="PS00107">
    <property type="entry name" value="PROTEIN_KINASE_ATP"/>
    <property type="match status" value="1"/>
</dbReference>
<accession>A0AAX7TNK2</accession>
<dbReference type="Ensembl" id="ENSACLT00000088538.1">
    <property type="protein sequence ID" value="ENSACLP00000055286.1"/>
    <property type="gene ID" value="ENSACLG00000021452.2"/>
</dbReference>
<comment type="catalytic activity">
    <reaction evidence="8">
        <text>L-seryl-[protein] + ATP = O-phospho-L-seryl-[protein] + ADP + H(+)</text>
        <dbReference type="Rhea" id="RHEA:17989"/>
        <dbReference type="Rhea" id="RHEA-COMP:9863"/>
        <dbReference type="Rhea" id="RHEA-COMP:11604"/>
        <dbReference type="ChEBI" id="CHEBI:15378"/>
        <dbReference type="ChEBI" id="CHEBI:29999"/>
        <dbReference type="ChEBI" id="CHEBI:30616"/>
        <dbReference type="ChEBI" id="CHEBI:83421"/>
        <dbReference type="ChEBI" id="CHEBI:456216"/>
        <dbReference type="EC" id="2.7.11.1"/>
    </reaction>
</comment>
<dbReference type="GO" id="GO:0050684">
    <property type="term" value="P:regulation of mRNA processing"/>
    <property type="evidence" value="ECO:0007669"/>
    <property type="project" value="TreeGrafter"/>
</dbReference>
<dbReference type="GO" id="GO:0005634">
    <property type="term" value="C:nucleus"/>
    <property type="evidence" value="ECO:0007669"/>
    <property type="project" value="TreeGrafter"/>
</dbReference>
<evidence type="ECO:0000256" key="9">
    <source>
        <dbReference type="PROSITE-ProRule" id="PRU10141"/>
    </source>
</evidence>
<evidence type="ECO:0000313" key="13">
    <source>
        <dbReference type="Proteomes" id="UP000265100"/>
    </source>
</evidence>
<reference evidence="12 13" key="1">
    <citation type="submission" date="2018-05" db="EMBL/GenBank/DDBJ databases">
        <authorList>
            <person name="Datahose"/>
        </authorList>
    </citation>
    <scope>NUCLEOTIDE SEQUENCE</scope>
</reference>
<dbReference type="AlphaFoldDB" id="A0AAX7TNK2"/>
<evidence type="ECO:0000256" key="5">
    <source>
        <dbReference type="ARBA" id="ARBA00022777"/>
    </source>
</evidence>
<dbReference type="GO" id="GO:0005737">
    <property type="term" value="C:cytoplasm"/>
    <property type="evidence" value="ECO:0007669"/>
    <property type="project" value="TreeGrafter"/>
</dbReference>
<dbReference type="PANTHER" id="PTHR47634:SF20">
    <property type="entry name" value="SRSF PROTEIN KINASE 3"/>
    <property type="match status" value="1"/>
</dbReference>
<evidence type="ECO:0000256" key="4">
    <source>
        <dbReference type="ARBA" id="ARBA00022741"/>
    </source>
</evidence>